<evidence type="ECO:0000259" key="8">
    <source>
        <dbReference type="PROSITE" id="PS50103"/>
    </source>
</evidence>
<dbReference type="GO" id="GO:0008270">
    <property type="term" value="F:zinc ion binding"/>
    <property type="evidence" value="ECO:0007669"/>
    <property type="project" value="UniProtKB-KW"/>
</dbReference>
<evidence type="ECO:0000256" key="5">
    <source>
        <dbReference type="ARBA" id="ARBA00042384"/>
    </source>
</evidence>
<proteinExistence type="predicted"/>
<feature type="region of interest" description="Disordered" evidence="7">
    <location>
        <begin position="303"/>
        <end position="352"/>
    </location>
</feature>
<dbReference type="PROSITE" id="PS50103">
    <property type="entry name" value="ZF_C3H1"/>
    <property type="match status" value="1"/>
</dbReference>
<keyword evidence="6" id="KW-0862">Zinc</keyword>
<dbReference type="InterPro" id="IPR000571">
    <property type="entry name" value="Znf_CCCH"/>
</dbReference>
<organism evidence="9 10">
    <name type="scientific">Drosophila willistoni</name>
    <name type="common">Fruit fly</name>
    <dbReference type="NCBI Taxonomy" id="7260"/>
    <lineage>
        <taxon>Eukaryota</taxon>
        <taxon>Metazoa</taxon>
        <taxon>Ecdysozoa</taxon>
        <taxon>Arthropoda</taxon>
        <taxon>Hexapoda</taxon>
        <taxon>Insecta</taxon>
        <taxon>Pterygota</taxon>
        <taxon>Neoptera</taxon>
        <taxon>Endopterygota</taxon>
        <taxon>Diptera</taxon>
        <taxon>Brachycera</taxon>
        <taxon>Muscomorpha</taxon>
        <taxon>Ephydroidea</taxon>
        <taxon>Drosophilidae</taxon>
        <taxon>Drosophila</taxon>
        <taxon>Sophophora</taxon>
    </lineage>
</organism>
<keyword evidence="6" id="KW-0863">Zinc-finger</keyword>
<keyword evidence="10" id="KW-1185">Reference proteome</keyword>
<comment type="function">
    <text evidence="3">Required for the export of mRNAs containing poly(A) tails from the nucleus into the cytoplasm.</text>
</comment>
<evidence type="ECO:0000256" key="7">
    <source>
        <dbReference type="SAM" id="MobiDB-lite"/>
    </source>
</evidence>
<accession>B4MW09</accession>
<evidence type="ECO:0000256" key="4">
    <source>
        <dbReference type="ARBA" id="ARBA00039886"/>
    </source>
</evidence>
<evidence type="ECO:0000313" key="10">
    <source>
        <dbReference type="Proteomes" id="UP000007798"/>
    </source>
</evidence>
<dbReference type="OMA" id="CHNEHFD"/>
<dbReference type="HOGENOM" id="CLU_048441_0_0_1"/>
<dbReference type="Proteomes" id="UP000007798">
    <property type="component" value="Unassembled WGS sequence"/>
</dbReference>
<protein>
    <recommendedName>
        <fullName evidence="4">Nucleoporin NUP42</fullName>
    </recommendedName>
    <alternativeName>
        <fullName evidence="5">Nucleoporin-like protein 2</fullName>
    </alternativeName>
</protein>
<gene>
    <name evidence="9" type="primary">Dwil\GK15175</name>
    <name evidence="9" type="ORF">Dwil_GK15175</name>
</gene>
<dbReference type="EMBL" id="CH963857">
    <property type="protein sequence ID" value="EDW75879.1"/>
    <property type="molecule type" value="Genomic_DNA"/>
</dbReference>
<keyword evidence="6" id="KW-0479">Metal-binding</keyword>
<dbReference type="FunCoup" id="B4MW09">
    <property type="interactions" value="84"/>
</dbReference>
<dbReference type="InterPro" id="IPR051767">
    <property type="entry name" value="Nucleoporin_NUP42"/>
</dbReference>
<evidence type="ECO:0000256" key="2">
    <source>
        <dbReference type="ARBA" id="ARBA00023242"/>
    </source>
</evidence>
<dbReference type="KEGG" id="dwi:6642350"/>
<evidence type="ECO:0000256" key="6">
    <source>
        <dbReference type="PROSITE-ProRule" id="PRU00723"/>
    </source>
</evidence>
<dbReference type="PANTHER" id="PTHR46527:SF1">
    <property type="entry name" value="NUCLEOPORIN NUP42"/>
    <property type="match status" value="1"/>
</dbReference>
<dbReference type="PANTHER" id="PTHR46527">
    <property type="entry name" value="NUCLEOPORIN-LIKE PROTEIN 2"/>
    <property type="match status" value="1"/>
</dbReference>
<dbReference type="OrthoDB" id="20729at2759"/>
<dbReference type="InParanoid" id="B4MW09"/>
<evidence type="ECO:0000256" key="3">
    <source>
        <dbReference type="ARBA" id="ARBA00037262"/>
    </source>
</evidence>
<sequence length="397" mass="43518">MGVCRFFQTGSCRYGTKCHNEHFDIKEYLKADVESAFNGKMWPFSVYGPFKDKTNFPNFIEDQSFEEVRLMCYDAKRNNQFDQFHVQFNREVMEATNKMKSLLQTTPQIIDVMIKIYNAPDGAAPPVATNSFGSTGLTNQTTSIFSKPTLTAGNIFGGNTSVGVGGATTNSIFGGATQNQNANSIFGGAAAATQNMFGQQPQQQQQQQLQQQQASIFGNQQAPTTNIFGQQPQVQAQAQPSIFAQTVQQQQPNPFTQPNTGGENIFANAQQANPFAQANAGGQNAFGFGQQNHFANQTQPAFTGFQQQQQQPTQQQQPQMPGFGVPQAQQPPSGFFSQASAGYAPQQHAMQQPIQAQSGLGMYSQLKDLTAEQLEAFKAEFFAQGMVPFDPPPREFC</sequence>
<dbReference type="AlphaFoldDB" id="B4MW09"/>
<evidence type="ECO:0000256" key="1">
    <source>
        <dbReference type="ARBA" id="ARBA00004335"/>
    </source>
</evidence>
<feature type="compositionally biased region" description="Polar residues" evidence="7">
    <location>
        <begin position="328"/>
        <end position="340"/>
    </location>
</feature>
<dbReference type="eggNOG" id="ENOG502R2TD">
    <property type="taxonomic scope" value="Eukaryota"/>
</dbReference>
<dbReference type="GO" id="GO:0031965">
    <property type="term" value="C:nuclear membrane"/>
    <property type="evidence" value="ECO:0007669"/>
    <property type="project" value="UniProtKB-SubCell"/>
</dbReference>
<reference evidence="9 10" key="1">
    <citation type="journal article" date="2007" name="Nature">
        <title>Evolution of genes and genomes on the Drosophila phylogeny.</title>
        <authorList>
            <consortium name="Drosophila 12 Genomes Consortium"/>
            <person name="Clark A.G."/>
            <person name="Eisen M.B."/>
            <person name="Smith D.R."/>
            <person name="Bergman C.M."/>
            <person name="Oliver B."/>
            <person name="Markow T.A."/>
            <person name="Kaufman T.C."/>
            <person name="Kellis M."/>
            <person name="Gelbart W."/>
            <person name="Iyer V.N."/>
            <person name="Pollard D.A."/>
            <person name="Sackton T.B."/>
            <person name="Larracuente A.M."/>
            <person name="Singh N.D."/>
            <person name="Abad J.P."/>
            <person name="Abt D.N."/>
            <person name="Adryan B."/>
            <person name="Aguade M."/>
            <person name="Akashi H."/>
            <person name="Anderson W.W."/>
            <person name="Aquadro C.F."/>
            <person name="Ardell D.H."/>
            <person name="Arguello R."/>
            <person name="Artieri C.G."/>
            <person name="Barbash D.A."/>
            <person name="Barker D."/>
            <person name="Barsanti P."/>
            <person name="Batterham P."/>
            <person name="Batzoglou S."/>
            <person name="Begun D."/>
            <person name="Bhutkar A."/>
            <person name="Blanco E."/>
            <person name="Bosak S.A."/>
            <person name="Bradley R.K."/>
            <person name="Brand A.D."/>
            <person name="Brent M.R."/>
            <person name="Brooks A.N."/>
            <person name="Brown R.H."/>
            <person name="Butlin R.K."/>
            <person name="Caggese C."/>
            <person name="Calvi B.R."/>
            <person name="Bernardo de Carvalho A."/>
            <person name="Caspi A."/>
            <person name="Castrezana S."/>
            <person name="Celniker S.E."/>
            <person name="Chang J.L."/>
            <person name="Chapple C."/>
            <person name="Chatterji S."/>
            <person name="Chinwalla A."/>
            <person name="Civetta A."/>
            <person name="Clifton S.W."/>
            <person name="Comeron J.M."/>
            <person name="Costello J.C."/>
            <person name="Coyne J.A."/>
            <person name="Daub J."/>
            <person name="David R.G."/>
            <person name="Delcher A.L."/>
            <person name="Delehaunty K."/>
            <person name="Do C.B."/>
            <person name="Ebling H."/>
            <person name="Edwards K."/>
            <person name="Eickbush T."/>
            <person name="Evans J.D."/>
            <person name="Filipski A."/>
            <person name="Findeiss S."/>
            <person name="Freyhult E."/>
            <person name="Fulton L."/>
            <person name="Fulton R."/>
            <person name="Garcia A.C."/>
            <person name="Gardiner A."/>
            <person name="Garfield D.A."/>
            <person name="Garvin B.E."/>
            <person name="Gibson G."/>
            <person name="Gilbert D."/>
            <person name="Gnerre S."/>
            <person name="Godfrey J."/>
            <person name="Good R."/>
            <person name="Gotea V."/>
            <person name="Gravely B."/>
            <person name="Greenberg A.J."/>
            <person name="Griffiths-Jones S."/>
            <person name="Gross S."/>
            <person name="Guigo R."/>
            <person name="Gustafson E.A."/>
            <person name="Haerty W."/>
            <person name="Hahn M.W."/>
            <person name="Halligan D.L."/>
            <person name="Halpern A.L."/>
            <person name="Halter G.M."/>
            <person name="Han M.V."/>
            <person name="Heger A."/>
            <person name="Hillier L."/>
            <person name="Hinrichs A.S."/>
            <person name="Holmes I."/>
            <person name="Hoskins R.A."/>
            <person name="Hubisz M.J."/>
            <person name="Hultmark D."/>
            <person name="Huntley M.A."/>
            <person name="Jaffe D.B."/>
            <person name="Jagadeeshan S."/>
            <person name="Jeck W.R."/>
            <person name="Johnson J."/>
            <person name="Jones C.D."/>
            <person name="Jordan W.C."/>
            <person name="Karpen G.H."/>
            <person name="Kataoka E."/>
            <person name="Keightley P.D."/>
            <person name="Kheradpour P."/>
            <person name="Kirkness E.F."/>
            <person name="Koerich L.B."/>
            <person name="Kristiansen K."/>
            <person name="Kudrna D."/>
            <person name="Kulathinal R.J."/>
            <person name="Kumar S."/>
            <person name="Kwok R."/>
            <person name="Lander E."/>
            <person name="Langley C.H."/>
            <person name="Lapoint R."/>
            <person name="Lazzaro B.P."/>
            <person name="Lee S.J."/>
            <person name="Levesque L."/>
            <person name="Li R."/>
            <person name="Lin C.F."/>
            <person name="Lin M.F."/>
            <person name="Lindblad-Toh K."/>
            <person name="Llopart A."/>
            <person name="Long M."/>
            <person name="Low L."/>
            <person name="Lozovsky E."/>
            <person name="Lu J."/>
            <person name="Luo M."/>
            <person name="Machado C.A."/>
            <person name="Makalowski W."/>
            <person name="Marzo M."/>
            <person name="Matsuda M."/>
            <person name="Matzkin L."/>
            <person name="McAllister B."/>
            <person name="McBride C.S."/>
            <person name="McKernan B."/>
            <person name="McKernan K."/>
            <person name="Mendez-Lago M."/>
            <person name="Minx P."/>
            <person name="Mollenhauer M.U."/>
            <person name="Montooth K."/>
            <person name="Mount S.M."/>
            <person name="Mu X."/>
            <person name="Myers E."/>
            <person name="Negre B."/>
            <person name="Newfeld S."/>
            <person name="Nielsen R."/>
            <person name="Noor M.A."/>
            <person name="O'Grady P."/>
            <person name="Pachter L."/>
            <person name="Papaceit M."/>
            <person name="Parisi M.J."/>
            <person name="Parisi M."/>
            <person name="Parts L."/>
            <person name="Pedersen J.S."/>
            <person name="Pesole G."/>
            <person name="Phillippy A.M."/>
            <person name="Ponting C.P."/>
            <person name="Pop M."/>
            <person name="Porcelli D."/>
            <person name="Powell J.R."/>
            <person name="Prohaska S."/>
            <person name="Pruitt K."/>
            <person name="Puig M."/>
            <person name="Quesneville H."/>
            <person name="Ram K.R."/>
            <person name="Rand D."/>
            <person name="Rasmussen M.D."/>
            <person name="Reed L.K."/>
            <person name="Reenan R."/>
            <person name="Reily A."/>
            <person name="Remington K.A."/>
            <person name="Rieger T.T."/>
            <person name="Ritchie M.G."/>
            <person name="Robin C."/>
            <person name="Rogers Y.H."/>
            <person name="Rohde C."/>
            <person name="Rozas J."/>
            <person name="Rubenfield M.J."/>
            <person name="Ruiz A."/>
            <person name="Russo S."/>
            <person name="Salzberg S.L."/>
            <person name="Sanchez-Gracia A."/>
            <person name="Saranga D.J."/>
            <person name="Sato H."/>
            <person name="Schaeffer S.W."/>
            <person name="Schatz M.C."/>
            <person name="Schlenke T."/>
            <person name="Schwartz R."/>
            <person name="Segarra C."/>
            <person name="Singh R.S."/>
            <person name="Sirot L."/>
            <person name="Sirota M."/>
            <person name="Sisneros N.B."/>
            <person name="Smith C.D."/>
            <person name="Smith T.F."/>
            <person name="Spieth J."/>
            <person name="Stage D.E."/>
            <person name="Stark A."/>
            <person name="Stephan W."/>
            <person name="Strausberg R.L."/>
            <person name="Strempel S."/>
            <person name="Sturgill D."/>
            <person name="Sutton G."/>
            <person name="Sutton G.G."/>
            <person name="Tao W."/>
            <person name="Teichmann S."/>
            <person name="Tobari Y.N."/>
            <person name="Tomimura Y."/>
            <person name="Tsolas J.M."/>
            <person name="Valente V.L."/>
            <person name="Venter E."/>
            <person name="Venter J.C."/>
            <person name="Vicario S."/>
            <person name="Vieira F.G."/>
            <person name="Vilella A.J."/>
            <person name="Villasante A."/>
            <person name="Walenz B."/>
            <person name="Wang J."/>
            <person name="Wasserman M."/>
            <person name="Watts T."/>
            <person name="Wilson D."/>
            <person name="Wilson R.K."/>
            <person name="Wing R.A."/>
            <person name="Wolfner M.F."/>
            <person name="Wong A."/>
            <person name="Wong G.K."/>
            <person name="Wu C.I."/>
            <person name="Wu G."/>
            <person name="Yamamoto D."/>
            <person name="Yang H.P."/>
            <person name="Yang S.P."/>
            <person name="Yorke J.A."/>
            <person name="Yoshida K."/>
            <person name="Zdobnov E."/>
            <person name="Zhang P."/>
            <person name="Zhang Y."/>
            <person name="Zimin A.V."/>
            <person name="Baldwin J."/>
            <person name="Abdouelleil A."/>
            <person name="Abdulkadir J."/>
            <person name="Abebe A."/>
            <person name="Abera B."/>
            <person name="Abreu J."/>
            <person name="Acer S.C."/>
            <person name="Aftuck L."/>
            <person name="Alexander A."/>
            <person name="An P."/>
            <person name="Anderson E."/>
            <person name="Anderson S."/>
            <person name="Arachi H."/>
            <person name="Azer M."/>
            <person name="Bachantsang P."/>
            <person name="Barry A."/>
            <person name="Bayul T."/>
            <person name="Berlin A."/>
            <person name="Bessette D."/>
            <person name="Bloom T."/>
            <person name="Blye J."/>
            <person name="Boguslavskiy L."/>
            <person name="Bonnet C."/>
            <person name="Boukhgalter B."/>
            <person name="Bourzgui I."/>
            <person name="Brown A."/>
            <person name="Cahill P."/>
            <person name="Channer S."/>
            <person name="Cheshatsang Y."/>
            <person name="Chuda L."/>
            <person name="Citroen M."/>
            <person name="Collymore A."/>
            <person name="Cooke P."/>
            <person name="Costello M."/>
            <person name="D'Aco K."/>
            <person name="Daza R."/>
            <person name="De Haan G."/>
            <person name="DeGray S."/>
            <person name="DeMaso C."/>
            <person name="Dhargay N."/>
            <person name="Dooley K."/>
            <person name="Dooley E."/>
            <person name="Doricent M."/>
            <person name="Dorje P."/>
            <person name="Dorjee K."/>
            <person name="Dupes A."/>
            <person name="Elong R."/>
            <person name="Falk J."/>
            <person name="Farina A."/>
            <person name="Faro S."/>
            <person name="Ferguson D."/>
            <person name="Fisher S."/>
            <person name="Foley C.D."/>
            <person name="Franke A."/>
            <person name="Friedrich D."/>
            <person name="Gadbois L."/>
            <person name="Gearin G."/>
            <person name="Gearin C.R."/>
            <person name="Giannoukos G."/>
            <person name="Goode T."/>
            <person name="Graham J."/>
            <person name="Grandbois E."/>
            <person name="Grewal S."/>
            <person name="Gyaltsen K."/>
            <person name="Hafez N."/>
            <person name="Hagos B."/>
            <person name="Hall J."/>
            <person name="Henson C."/>
            <person name="Hollinger A."/>
            <person name="Honan T."/>
            <person name="Huard M.D."/>
            <person name="Hughes L."/>
            <person name="Hurhula B."/>
            <person name="Husby M.E."/>
            <person name="Kamat A."/>
            <person name="Kanga B."/>
            <person name="Kashin S."/>
            <person name="Khazanovich D."/>
            <person name="Kisner P."/>
            <person name="Lance K."/>
            <person name="Lara M."/>
            <person name="Lee W."/>
            <person name="Lennon N."/>
            <person name="Letendre F."/>
            <person name="LeVine R."/>
            <person name="Lipovsky A."/>
            <person name="Liu X."/>
            <person name="Liu J."/>
            <person name="Liu S."/>
            <person name="Lokyitsang T."/>
            <person name="Lokyitsang Y."/>
            <person name="Lubonja R."/>
            <person name="Lui A."/>
            <person name="MacDonald P."/>
            <person name="Magnisalis V."/>
            <person name="Maru K."/>
            <person name="Matthews C."/>
            <person name="McCusker W."/>
            <person name="McDonough S."/>
            <person name="Mehta T."/>
            <person name="Meldrim J."/>
            <person name="Meneus L."/>
            <person name="Mihai O."/>
            <person name="Mihalev A."/>
            <person name="Mihova T."/>
            <person name="Mittelman R."/>
            <person name="Mlenga V."/>
            <person name="Montmayeur A."/>
            <person name="Mulrain L."/>
            <person name="Navidi A."/>
            <person name="Naylor J."/>
            <person name="Negash T."/>
            <person name="Nguyen T."/>
            <person name="Nguyen N."/>
            <person name="Nicol R."/>
            <person name="Norbu C."/>
            <person name="Norbu N."/>
            <person name="Novod N."/>
            <person name="O'Neill B."/>
            <person name="Osman S."/>
            <person name="Markiewicz E."/>
            <person name="Oyono O.L."/>
            <person name="Patti C."/>
            <person name="Phunkhang P."/>
            <person name="Pierre F."/>
            <person name="Priest M."/>
            <person name="Raghuraman S."/>
            <person name="Rege F."/>
            <person name="Reyes R."/>
            <person name="Rise C."/>
            <person name="Rogov P."/>
            <person name="Ross K."/>
            <person name="Ryan E."/>
            <person name="Settipalli S."/>
            <person name="Shea T."/>
            <person name="Sherpa N."/>
            <person name="Shi L."/>
            <person name="Shih D."/>
            <person name="Sparrow T."/>
            <person name="Spaulding J."/>
            <person name="Stalker J."/>
            <person name="Stange-Thomann N."/>
            <person name="Stavropoulos S."/>
            <person name="Stone C."/>
            <person name="Strader C."/>
            <person name="Tesfaye S."/>
            <person name="Thomson T."/>
            <person name="Thoulutsang Y."/>
            <person name="Thoulutsang D."/>
            <person name="Topham K."/>
            <person name="Topping I."/>
            <person name="Tsamla T."/>
            <person name="Vassiliev H."/>
            <person name="Vo A."/>
            <person name="Wangchuk T."/>
            <person name="Wangdi T."/>
            <person name="Weiand M."/>
            <person name="Wilkinson J."/>
            <person name="Wilson A."/>
            <person name="Yadav S."/>
            <person name="Young G."/>
            <person name="Yu Q."/>
            <person name="Zembek L."/>
            <person name="Zhong D."/>
            <person name="Zimmer A."/>
            <person name="Zwirko Z."/>
            <person name="Jaffe D.B."/>
            <person name="Alvarez P."/>
            <person name="Brockman W."/>
            <person name="Butler J."/>
            <person name="Chin C."/>
            <person name="Gnerre S."/>
            <person name="Grabherr M."/>
            <person name="Kleber M."/>
            <person name="Mauceli E."/>
            <person name="MacCallum I."/>
        </authorList>
    </citation>
    <scope>NUCLEOTIDE SEQUENCE [LARGE SCALE GENOMIC DNA]</scope>
    <source>
        <strain evidence="10">Tucson 14030-0811.24</strain>
    </source>
</reference>
<feature type="domain" description="C3H1-type" evidence="8">
    <location>
        <begin position="1"/>
        <end position="25"/>
    </location>
</feature>
<keyword evidence="2" id="KW-0539">Nucleus</keyword>
<evidence type="ECO:0000313" key="9">
    <source>
        <dbReference type="EMBL" id="EDW75879.1"/>
    </source>
</evidence>
<comment type="subcellular location">
    <subcellularLocation>
        <location evidence="1">Nucleus membrane</location>
        <topology evidence="1">Peripheral membrane protein</topology>
        <orientation evidence="1">Cytoplasmic side</orientation>
    </subcellularLocation>
</comment>
<dbReference type="STRING" id="7260.B4MW09"/>
<name>B4MW09_DROWI</name>
<feature type="compositionally biased region" description="Low complexity" evidence="7">
    <location>
        <begin position="303"/>
        <end position="327"/>
    </location>
</feature>
<feature type="zinc finger region" description="C3H1-type" evidence="6">
    <location>
        <begin position="1"/>
        <end position="25"/>
    </location>
</feature>